<reference evidence="1 2" key="1">
    <citation type="submission" date="2017-07" db="EMBL/GenBank/DDBJ databases">
        <title>Isolation and whole genome analysis of endospore-forming bacteria from heroin.</title>
        <authorList>
            <person name="Kalinowski J."/>
            <person name="Ahrens B."/>
            <person name="Al-Dilaimi A."/>
            <person name="Winkler A."/>
            <person name="Wibberg D."/>
            <person name="Schleenbecker U."/>
            <person name="Ruckert C."/>
            <person name="Wolfel R."/>
            <person name="Grass G."/>
        </authorList>
    </citation>
    <scope>NUCLEOTIDE SEQUENCE [LARGE SCALE GENOMIC DNA]</scope>
    <source>
        <strain evidence="1 2">7539</strain>
    </source>
</reference>
<dbReference type="Proteomes" id="UP000216207">
    <property type="component" value="Unassembled WGS sequence"/>
</dbReference>
<sequence length="60" mass="6544">MYVTMESLLLIDLFDCCRSSLMVNAAAQPVKAGTAIVIRVKNLAKTIVRKGFGHAFKTNS</sequence>
<comment type="caution">
    <text evidence="1">The sequence shown here is derived from an EMBL/GenBank/DDBJ whole genome shotgun (WGS) entry which is preliminary data.</text>
</comment>
<dbReference type="EMBL" id="NPCC01000004">
    <property type="protein sequence ID" value="PAE90570.1"/>
    <property type="molecule type" value="Genomic_DNA"/>
</dbReference>
<proteinExistence type="predicted"/>
<protein>
    <submittedName>
        <fullName evidence="1">Uncharacterized protein</fullName>
    </submittedName>
</protein>
<name>A0A268P5N3_SHOCL</name>
<evidence type="ECO:0000313" key="2">
    <source>
        <dbReference type="Proteomes" id="UP000216207"/>
    </source>
</evidence>
<dbReference type="AlphaFoldDB" id="A0A268P5N3"/>
<gene>
    <name evidence="1" type="ORF">CHH72_01405</name>
</gene>
<evidence type="ECO:0000313" key="1">
    <source>
        <dbReference type="EMBL" id="PAE90570.1"/>
    </source>
</evidence>
<accession>A0A268P5N3</accession>
<organism evidence="1 2">
    <name type="scientific">Shouchella clausii</name>
    <name type="common">Alkalihalobacillus clausii</name>
    <dbReference type="NCBI Taxonomy" id="79880"/>
    <lineage>
        <taxon>Bacteria</taxon>
        <taxon>Bacillati</taxon>
        <taxon>Bacillota</taxon>
        <taxon>Bacilli</taxon>
        <taxon>Bacillales</taxon>
        <taxon>Bacillaceae</taxon>
        <taxon>Shouchella</taxon>
    </lineage>
</organism>